<dbReference type="EMBL" id="JMSN01000017">
    <property type="protein sequence ID" value="KDN51319.1"/>
    <property type="molecule type" value="Genomic_DNA"/>
</dbReference>
<sequence>MELDFKPIPAHQSPSYKRWKYQSRGVTSKTCSESSMPRLHTKPSFTRWKTSSSSGHWTRESCRRRTNRRLRGHARSSKYILDSHVPNLTGYQLYGGSQPPTARSKDDWVASLPAPRRRLPHQRGCCQDIRPQGAGKQRHLHAPHVLQHLARISTC</sequence>
<dbReference type="Proteomes" id="UP000027361">
    <property type="component" value="Unassembled WGS sequence"/>
</dbReference>
<dbReference type="AlphaFoldDB" id="A0A066WJX8"/>
<comment type="caution">
    <text evidence="2">The sequence shown here is derived from an EMBL/GenBank/DDBJ whole genome shotgun (WGS) entry which is preliminary data.</text>
</comment>
<accession>A0A066WJX8</accession>
<dbReference type="InParanoid" id="A0A066WJX8"/>
<gene>
    <name evidence="2" type="ORF">K437DRAFT_55705</name>
</gene>
<organism evidence="2 3">
    <name type="scientific">Tilletiaria anomala (strain ATCC 24038 / CBS 436.72 / UBC 951)</name>
    <dbReference type="NCBI Taxonomy" id="1037660"/>
    <lineage>
        <taxon>Eukaryota</taxon>
        <taxon>Fungi</taxon>
        <taxon>Dikarya</taxon>
        <taxon>Basidiomycota</taxon>
        <taxon>Ustilaginomycotina</taxon>
        <taxon>Exobasidiomycetes</taxon>
        <taxon>Georgefischeriales</taxon>
        <taxon>Tilletiariaceae</taxon>
        <taxon>Tilletiaria</taxon>
    </lineage>
</organism>
<feature type="compositionally biased region" description="Polar residues" evidence="1">
    <location>
        <begin position="43"/>
        <end position="56"/>
    </location>
</feature>
<name>A0A066WJX8_TILAU</name>
<evidence type="ECO:0000313" key="3">
    <source>
        <dbReference type="Proteomes" id="UP000027361"/>
    </source>
</evidence>
<feature type="region of interest" description="Disordered" evidence="1">
    <location>
        <begin position="30"/>
        <end position="64"/>
    </location>
</feature>
<proteinExistence type="predicted"/>
<protein>
    <submittedName>
        <fullName evidence="2">Uncharacterized protein</fullName>
    </submittedName>
</protein>
<dbReference type="RefSeq" id="XP_013244655.1">
    <property type="nucleotide sequence ID" value="XM_013389201.1"/>
</dbReference>
<evidence type="ECO:0000256" key="1">
    <source>
        <dbReference type="SAM" id="MobiDB-lite"/>
    </source>
</evidence>
<dbReference type="GeneID" id="25267609"/>
<keyword evidence="3" id="KW-1185">Reference proteome</keyword>
<reference evidence="2 3" key="1">
    <citation type="submission" date="2014-05" db="EMBL/GenBank/DDBJ databases">
        <title>Draft genome sequence of a rare smut relative, Tilletiaria anomala UBC 951.</title>
        <authorList>
            <consortium name="DOE Joint Genome Institute"/>
            <person name="Toome M."/>
            <person name="Kuo A."/>
            <person name="Henrissat B."/>
            <person name="Lipzen A."/>
            <person name="Tritt A."/>
            <person name="Yoshinaga Y."/>
            <person name="Zane M."/>
            <person name="Barry K."/>
            <person name="Grigoriev I.V."/>
            <person name="Spatafora J.W."/>
            <person name="Aimea M.C."/>
        </authorList>
    </citation>
    <scope>NUCLEOTIDE SEQUENCE [LARGE SCALE GENOMIC DNA]</scope>
    <source>
        <strain evidence="2 3">UBC 951</strain>
    </source>
</reference>
<dbReference type="HOGENOM" id="CLU_1696729_0_0_1"/>
<evidence type="ECO:0000313" key="2">
    <source>
        <dbReference type="EMBL" id="KDN51319.1"/>
    </source>
</evidence>